<evidence type="ECO:0000313" key="3">
    <source>
        <dbReference type="Proteomes" id="UP001153620"/>
    </source>
</evidence>
<reference evidence="2" key="1">
    <citation type="submission" date="2022-01" db="EMBL/GenBank/DDBJ databases">
        <authorList>
            <person name="King R."/>
        </authorList>
    </citation>
    <scope>NUCLEOTIDE SEQUENCE</scope>
</reference>
<dbReference type="AlphaFoldDB" id="A0A9N9WPA5"/>
<accession>A0A9N9WPA5</accession>
<keyword evidence="1" id="KW-0812">Transmembrane</keyword>
<feature type="transmembrane region" description="Helical" evidence="1">
    <location>
        <begin position="20"/>
        <end position="40"/>
    </location>
</feature>
<dbReference type="EMBL" id="OU895877">
    <property type="protein sequence ID" value="CAG9800514.1"/>
    <property type="molecule type" value="Genomic_DNA"/>
</dbReference>
<evidence type="ECO:0000313" key="2">
    <source>
        <dbReference type="EMBL" id="CAG9800514.1"/>
    </source>
</evidence>
<keyword evidence="1" id="KW-0472">Membrane</keyword>
<evidence type="ECO:0000256" key="1">
    <source>
        <dbReference type="SAM" id="Phobius"/>
    </source>
</evidence>
<protein>
    <submittedName>
        <fullName evidence="2">Uncharacterized protein</fullName>
    </submittedName>
</protein>
<reference evidence="2" key="2">
    <citation type="submission" date="2022-10" db="EMBL/GenBank/DDBJ databases">
        <authorList>
            <consortium name="ENA_rothamsted_submissions"/>
            <consortium name="culmorum"/>
            <person name="King R."/>
        </authorList>
    </citation>
    <scope>NUCLEOTIDE SEQUENCE</scope>
</reference>
<dbReference type="OrthoDB" id="6737641at2759"/>
<dbReference type="Proteomes" id="UP001153620">
    <property type="component" value="Chromosome 1"/>
</dbReference>
<gene>
    <name evidence="2" type="ORF">CHIRRI_LOCUS3456</name>
</gene>
<organism evidence="2 3">
    <name type="scientific">Chironomus riparius</name>
    <dbReference type="NCBI Taxonomy" id="315576"/>
    <lineage>
        <taxon>Eukaryota</taxon>
        <taxon>Metazoa</taxon>
        <taxon>Ecdysozoa</taxon>
        <taxon>Arthropoda</taxon>
        <taxon>Hexapoda</taxon>
        <taxon>Insecta</taxon>
        <taxon>Pterygota</taxon>
        <taxon>Neoptera</taxon>
        <taxon>Endopterygota</taxon>
        <taxon>Diptera</taxon>
        <taxon>Nematocera</taxon>
        <taxon>Chironomoidea</taxon>
        <taxon>Chironomidae</taxon>
        <taxon>Chironominae</taxon>
        <taxon>Chironomus</taxon>
    </lineage>
</organism>
<sequence length="283" mass="32799">MGEYTRKHEPSSIHVRTMHLTLIFIVIISYSTAYSHPLLLEENQQYRMQKPQQHELELESRQNNELNSSASRPVQNFFKKLLSAFRLRSSDTTMLPPTTTQRISAPTNNFQEQSQENPHFVDFSTYLLDSLLSSNTAIKFSYLEPNTTNLKSGNYSVITFLVPHSIRNRLPQKGFISQFLALFQNPWNRAPRPATDTVYSQFPSFLEYVAQRVQAYYSIYKYTDDSRLNNTIVVDIPEVDIYAQPDPLSDDLVETTTDYQQDTTLMDEIENENELLTTTEVNL</sequence>
<proteinExistence type="predicted"/>
<keyword evidence="3" id="KW-1185">Reference proteome</keyword>
<name>A0A9N9WPA5_9DIPT</name>
<keyword evidence="1" id="KW-1133">Transmembrane helix</keyword>